<name>A0ABN7TAQ7_OIKDI</name>
<dbReference type="Proteomes" id="UP001158576">
    <property type="component" value="Chromosome 2"/>
</dbReference>
<keyword evidence="2" id="KW-1185">Reference proteome</keyword>
<protein>
    <submittedName>
        <fullName evidence="1">Oidioi.mRNA.OKI2018_I69.chr2.g6715.t1.cds</fullName>
    </submittedName>
</protein>
<sequence>MLISISDIESYTGFRVVLPMHRGKSLLPIEEVKDEITGESAVFLDVGFCSGFCPTTHRSPYDHVVHESKIQKRQTIVGCSSSSTEDLVLLSPRGTLVRIDSLITKTCSCKRFHSCEYFY</sequence>
<organism evidence="1 2">
    <name type="scientific">Oikopleura dioica</name>
    <name type="common">Tunicate</name>
    <dbReference type="NCBI Taxonomy" id="34765"/>
    <lineage>
        <taxon>Eukaryota</taxon>
        <taxon>Metazoa</taxon>
        <taxon>Chordata</taxon>
        <taxon>Tunicata</taxon>
        <taxon>Appendicularia</taxon>
        <taxon>Copelata</taxon>
        <taxon>Oikopleuridae</taxon>
        <taxon>Oikopleura</taxon>
    </lineage>
</organism>
<reference evidence="1 2" key="1">
    <citation type="submission" date="2021-04" db="EMBL/GenBank/DDBJ databases">
        <authorList>
            <person name="Bliznina A."/>
        </authorList>
    </citation>
    <scope>NUCLEOTIDE SEQUENCE [LARGE SCALE GENOMIC DNA]</scope>
</reference>
<proteinExistence type="predicted"/>
<evidence type="ECO:0000313" key="2">
    <source>
        <dbReference type="Proteomes" id="UP001158576"/>
    </source>
</evidence>
<accession>A0ABN7TAQ7</accession>
<dbReference type="EMBL" id="OU015567">
    <property type="protein sequence ID" value="CAG5112503.1"/>
    <property type="molecule type" value="Genomic_DNA"/>
</dbReference>
<gene>
    <name evidence="1" type="ORF">OKIOD_LOCUS15480</name>
</gene>
<evidence type="ECO:0000313" key="1">
    <source>
        <dbReference type="EMBL" id="CAG5112503.1"/>
    </source>
</evidence>